<evidence type="ECO:0000313" key="4">
    <source>
        <dbReference type="Proteomes" id="UP000008363"/>
    </source>
</evidence>
<dbReference type="InterPro" id="IPR007969">
    <property type="entry name" value="DUF732"/>
</dbReference>
<gene>
    <name evidence="3" type="ORF">GORHZ_106_00030</name>
</gene>
<dbReference type="Proteomes" id="UP000008363">
    <property type="component" value="Unassembled WGS sequence"/>
</dbReference>
<evidence type="ECO:0000259" key="2">
    <source>
        <dbReference type="Pfam" id="PF05305"/>
    </source>
</evidence>
<feature type="domain" description="DUF732" evidence="2">
    <location>
        <begin position="138"/>
        <end position="214"/>
    </location>
</feature>
<reference evidence="3 4" key="1">
    <citation type="submission" date="2012-08" db="EMBL/GenBank/DDBJ databases">
        <title>Whole genome shotgun sequence of Gordonia rhizosphera NBRC 16068.</title>
        <authorList>
            <person name="Takarada H."/>
            <person name="Isaki S."/>
            <person name="Hosoyama A."/>
            <person name="Tsuchikane K."/>
            <person name="Katsumata H."/>
            <person name="Baba S."/>
            <person name="Ohji S."/>
            <person name="Yamazaki S."/>
            <person name="Fujita N."/>
        </authorList>
    </citation>
    <scope>NUCLEOTIDE SEQUENCE [LARGE SCALE GENOMIC DNA]</scope>
    <source>
        <strain evidence="3 4">NBRC 16068</strain>
    </source>
</reference>
<sequence length="214" mass="21915">MHQGESRCGRCRSTTRRRDEEVTMISKFLQLAMVAAGAALALGSVTACSDDATATAPITSNPVTTTSMYSTQPSSAAKSPAMTASGDPQSVTTETETGSATGSRATGSALPATAPNPSTGVPSSFPGPGGQEIDAKGQAYLAALKRQNVTFMGDTDNSVALTMAEYVCSERRKGTDPVTVRAFVTASVGPGTNNVAEANAKADKVIKAADTYYC</sequence>
<feature type="compositionally biased region" description="Polar residues" evidence="1">
    <location>
        <begin position="56"/>
        <end position="77"/>
    </location>
</feature>
<feature type="region of interest" description="Disordered" evidence="1">
    <location>
        <begin position="54"/>
        <end position="129"/>
    </location>
</feature>
<dbReference type="AlphaFoldDB" id="K6VUG6"/>
<dbReference type="eggNOG" id="ENOG5033VAE">
    <property type="taxonomic scope" value="Bacteria"/>
</dbReference>
<accession>K6VUG6</accession>
<organism evidence="3 4">
    <name type="scientific">Gordonia rhizosphera NBRC 16068</name>
    <dbReference type="NCBI Taxonomy" id="1108045"/>
    <lineage>
        <taxon>Bacteria</taxon>
        <taxon>Bacillati</taxon>
        <taxon>Actinomycetota</taxon>
        <taxon>Actinomycetes</taxon>
        <taxon>Mycobacteriales</taxon>
        <taxon>Gordoniaceae</taxon>
        <taxon>Gordonia</taxon>
    </lineage>
</organism>
<protein>
    <recommendedName>
        <fullName evidence="2">DUF732 domain-containing protein</fullName>
    </recommendedName>
</protein>
<dbReference type="Pfam" id="PF05305">
    <property type="entry name" value="DUF732"/>
    <property type="match status" value="1"/>
</dbReference>
<dbReference type="EMBL" id="BAHC01000106">
    <property type="protein sequence ID" value="GAB90545.1"/>
    <property type="molecule type" value="Genomic_DNA"/>
</dbReference>
<keyword evidence="4" id="KW-1185">Reference proteome</keyword>
<evidence type="ECO:0000313" key="3">
    <source>
        <dbReference type="EMBL" id="GAB90545.1"/>
    </source>
</evidence>
<proteinExistence type="predicted"/>
<dbReference type="STRING" id="1108045.GORHZ_106_00030"/>
<evidence type="ECO:0000256" key="1">
    <source>
        <dbReference type="SAM" id="MobiDB-lite"/>
    </source>
</evidence>
<feature type="compositionally biased region" description="Low complexity" evidence="1">
    <location>
        <begin position="92"/>
        <end position="103"/>
    </location>
</feature>
<name>K6VUG6_9ACTN</name>
<comment type="caution">
    <text evidence="3">The sequence shown here is derived from an EMBL/GenBank/DDBJ whole genome shotgun (WGS) entry which is preliminary data.</text>
</comment>